<accession>A0A9Q0XT96</accession>
<evidence type="ECO:0000256" key="6">
    <source>
        <dbReference type="ARBA" id="ARBA00022729"/>
    </source>
</evidence>
<keyword evidence="13" id="KW-0395">Inflammatory response</keyword>
<keyword evidence="7" id="KW-0677">Repeat</keyword>
<keyword evidence="17" id="KW-1185">Reference proteome</keyword>
<evidence type="ECO:0000256" key="3">
    <source>
        <dbReference type="ARBA" id="ARBA00022588"/>
    </source>
</evidence>
<evidence type="ECO:0000256" key="14">
    <source>
        <dbReference type="SAM" id="Phobius"/>
    </source>
</evidence>
<dbReference type="PANTHER" id="PTHR24365">
    <property type="entry name" value="TOLL-LIKE RECEPTOR"/>
    <property type="match status" value="1"/>
</dbReference>
<dbReference type="InterPro" id="IPR001611">
    <property type="entry name" value="Leu-rich_rpt"/>
</dbReference>
<dbReference type="GO" id="GO:0005886">
    <property type="term" value="C:plasma membrane"/>
    <property type="evidence" value="ECO:0007669"/>
    <property type="project" value="TreeGrafter"/>
</dbReference>
<dbReference type="GO" id="GO:0045087">
    <property type="term" value="P:innate immune response"/>
    <property type="evidence" value="ECO:0007669"/>
    <property type="project" value="UniProtKB-KW"/>
</dbReference>
<proteinExistence type="inferred from homology"/>
<evidence type="ECO:0000256" key="4">
    <source>
        <dbReference type="ARBA" id="ARBA00022614"/>
    </source>
</evidence>
<dbReference type="Gene3D" id="3.80.10.10">
    <property type="entry name" value="Ribonuclease Inhibitor"/>
    <property type="match status" value="1"/>
</dbReference>
<keyword evidence="9 14" id="KW-1133">Transmembrane helix</keyword>
<dbReference type="GO" id="GO:0006954">
    <property type="term" value="P:inflammatory response"/>
    <property type="evidence" value="ECO:0007669"/>
    <property type="project" value="UniProtKB-KW"/>
</dbReference>
<keyword evidence="3" id="KW-0399">Innate immunity</keyword>
<dbReference type="Proteomes" id="UP001142489">
    <property type="component" value="Unassembled WGS sequence"/>
</dbReference>
<comment type="subcellular location">
    <subcellularLocation>
        <location evidence="1">Membrane</location>
        <topology evidence="1">Single-pass type I membrane protein</topology>
    </subcellularLocation>
</comment>
<keyword evidence="11" id="KW-0675">Receptor</keyword>
<dbReference type="GO" id="GO:0038023">
    <property type="term" value="F:signaling receptor activity"/>
    <property type="evidence" value="ECO:0007669"/>
    <property type="project" value="TreeGrafter"/>
</dbReference>
<protein>
    <recommendedName>
        <fullName evidence="15">TIR domain-containing protein</fullName>
    </recommendedName>
</protein>
<dbReference type="InterPro" id="IPR000157">
    <property type="entry name" value="TIR_dom"/>
</dbReference>
<keyword evidence="8" id="KW-0391">Immunity</keyword>
<evidence type="ECO:0000256" key="5">
    <source>
        <dbReference type="ARBA" id="ARBA00022692"/>
    </source>
</evidence>
<dbReference type="Gene3D" id="3.40.50.10140">
    <property type="entry name" value="Toll/interleukin-1 receptor homology (TIR) domain"/>
    <property type="match status" value="1"/>
</dbReference>
<keyword evidence="6" id="KW-0732">Signal</keyword>
<dbReference type="OrthoDB" id="1081807at2759"/>
<feature type="domain" description="TIR" evidence="15">
    <location>
        <begin position="399"/>
        <end position="542"/>
    </location>
</feature>
<evidence type="ECO:0000256" key="10">
    <source>
        <dbReference type="ARBA" id="ARBA00023136"/>
    </source>
</evidence>
<dbReference type="SUPFAM" id="SSF52200">
    <property type="entry name" value="Toll/Interleukin receptor TIR domain"/>
    <property type="match status" value="1"/>
</dbReference>
<dbReference type="Pfam" id="PF01582">
    <property type="entry name" value="TIR"/>
    <property type="match status" value="1"/>
</dbReference>
<evidence type="ECO:0000313" key="17">
    <source>
        <dbReference type="Proteomes" id="UP001142489"/>
    </source>
</evidence>
<dbReference type="InterPro" id="IPR035897">
    <property type="entry name" value="Toll_tir_struct_dom_sf"/>
</dbReference>
<evidence type="ECO:0000256" key="13">
    <source>
        <dbReference type="ARBA" id="ARBA00023198"/>
    </source>
</evidence>
<keyword evidence="4" id="KW-0433">Leucine-rich repeat</keyword>
<evidence type="ECO:0000256" key="1">
    <source>
        <dbReference type="ARBA" id="ARBA00004479"/>
    </source>
</evidence>
<dbReference type="PROSITE" id="PS50104">
    <property type="entry name" value="TIR"/>
    <property type="match status" value="1"/>
</dbReference>
<evidence type="ECO:0000256" key="11">
    <source>
        <dbReference type="ARBA" id="ARBA00023170"/>
    </source>
</evidence>
<evidence type="ECO:0000259" key="15">
    <source>
        <dbReference type="PROSITE" id="PS50104"/>
    </source>
</evidence>
<comment type="similarity">
    <text evidence="2">Belongs to the Toll-like receptor family.</text>
</comment>
<dbReference type="GO" id="GO:0002224">
    <property type="term" value="P:toll-like receptor signaling pathway"/>
    <property type="evidence" value="ECO:0007669"/>
    <property type="project" value="TreeGrafter"/>
</dbReference>
<evidence type="ECO:0000256" key="12">
    <source>
        <dbReference type="ARBA" id="ARBA00023180"/>
    </source>
</evidence>
<dbReference type="SUPFAM" id="SSF52058">
    <property type="entry name" value="L domain-like"/>
    <property type="match status" value="1"/>
</dbReference>
<evidence type="ECO:0000313" key="16">
    <source>
        <dbReference type="EMBL" id="KAJ7326878.1"/>
    </source>
</evidence>
<keyword evidence="12" id="KW-0325">Glycoprotein</keyword>
<feature type="transmembrane region" description="Helical" evidence="14">
    <location>
        <begin position="347"/>
        <end position="370"/>
    </location>
</feature>
<dbReference type="PANTHER" id="PTHR24365:SF17">
    <property type="entry name" value="TOLL-LIKE RECEPTOR 2"/>
    <property type="match status" value="1"/>
</dbReference>
<dbReference type="SMART" id="SM00364">
    <property type="entry name" value="LRR_BAC"/>
    <property type="match status" value="3"/>
</dbReference>
<name>A0A9Q0XT96_9SAUR</name>
<keyword evidence="5 14" id="KW-0812">Transmembrane</keyword>
<dbReference type="SMART" id="SM00255">
    <property type="entry name" value="TIR"/>
    <property type="match status" value="1"/>
</dbReference>
<sequence length="544" mass="62201">MADFLSSHQGISIAAQKFVLRNVGLTDRSVIQTVAFLGTMPNLHELEIVDSRHQGVGYFHGIPHISSNIQVLTIRNVSNDQFYAFSDLATAAALVTNITRLTVENAKVYLVPCPFAMQFISLQYLDFSVNLLIDLSLDHSLCEGSWPKLQTLNVSQNSLKQIQVAARSAARLSHLSSLDLSQNNFEAMPDSCVWPKGLRYLNISSSKLDRITSCIPQSLEVLDVSNNNLQAFGLSLPHLRELYIQRNKLAALPDALLIPSVRVINIQRNHIFEFSEVQLGDFSALERLDARENSFQCGCEFLAFVHSHAKVSQLCVGWPKGYLCDAPDYIRGKEVGAAQLKLIDCHFASVMASICLVLLLSFLGAAFLCYKLHAIWYMKMIWAWLQAKRKPRSVPTRDICYDAFVSYSERDSDWVENIMVPELEQASPPFRLCLHKRDFMPGKWIVDNIMDSMEKSLKTLFVLSEHFVQSEWCKYELEFSHFRLFDEHHDAVILILLEPIPSRTIPKRFCRLRKLMNTKTYLEWPRDEEQEPLFWFNLKTAIKC</sequence>
<evidence type="ECO:0000256" key="8">
    <source>
        <dbReference type="ARBA" id="ARBA00022859"/>
    </source>
</evidence>
<dbReference type="GO" id="GO:0043235">
    <property type="term" value="C:receptor complex"/>
    <property type="evidence" value="ECO:0007669"/>
    <property type="project" value="TreeGrafter"/>
</dbReference>
<dbReference type="InterPro" id="IPR003591">
    <property type="entry name" value="Leu-rich_rpt_typical-subtyp"/>
</dbReference>
<dbReference type="PRINTS" id="PR01537">
    <property type="entry name" value="INTRLKN1R1F"/>
</dbReference>
<comment type="caution">
    <text evidence="16">The sequence shown here is derived from an EMBL/GenBank/DDBJ whole genome shotgun (WGS) entry which is preliminary data.</text>
</comment>
<dbReference type="FunFam" id="3.40.50.10140:FF:000001">
    <property type="entry name" value="Toll-like receptor 2"/>
    <property type="match status" value="1"/>
</dbReference>
<evidence type="ECO:0000256" key="7">
    <source>
        <dbReference type="ARBA" id="ARBA00022737"/>
    </source>
</evidence>
<dbReference type="SMART" id="SM00369">
    <property type="entry name" value="LRR_TYP"/>
    <property type="match status" value="3"/>
</dbReference>
<dbReference type="InterPro" id="IPR032675">
    <property type="entry name" value="LRR_dom_sf"/>
</dbReference>
<reference evidence="16" key="1">
    <citation type="journal article" date="2023" name="DNA Res.">
        <title>Chromosome-level genome assembly of Phrynocephalus forsythii using third-generation DNA sequencing and Hi-C analysis.</title>
        <authorList>
            <person name="Qi Y."/>
            <person name="Zhao W."/>
            <person name="Zhao Y."/>
            <person name="Niu C."/>
            <person name="Cao S."/>
            <person name="Zhang Y."/>
        </authorList>
    </citation>
    <scope>NUCLEOTIDE SEQUENCE</scope>
    <source>
        <tissue evidence="16">Muscle</tissue>
    </source>
</reference>
<keyword evidence="10 14" id="KW-0472">Membrane</keyword>
<organism evidence="16 17">
    <name type="scientific">Phrynocephalus forsythii</name>
    <dbReference type="NCBI Taxonomy" id="171643"/>
    <lineage>
        <taxon>Eukaryota</taxon>
        <taxon>Metazoa</taxon>
        <taxon>Chordata</taxon>
        <taxon>Craniata</taxon>
        <taxon>Vertebrata</taxon>
        <taxon>Euteleostomi</taxon>
        <taxon>Lepidosauria</taxon>
        <taxon>Squamata</taxon>
        <taxon>Bifurcata</taxon>
        <taxon>Unidentata</taxon>
        <taxon>Episquamata</taxon>
        <taxon>Toxicofera</taxon>
        <taxon>Iguania</taxon>
        <taxon>Acrodonta</taxon>
        <taxon>Agamidae</taxon>
        <taxon>Agaminae</taxon>
        <taxon>Phrynocephalus</taxon>
    </lineage>
</organism>
<evidence type="ECO:0000256" key="2">
    <source>
        <dbReference type="ARBA" id="ARBA00009634"/>
    </source>
</evidence>
<dbReference type="GO" id="GO:0042497">
    <property type="term" value="F:triacyl lipopeptide binding"/>
    <property type="evidence" value="ECO:0007669"/>
    <property type="project" value="TreeGrafter"/>
</dbReference>
<dbReference type="EMBL" id="JAPFRF010000007">
    <property type="protein sequence ID" value="KAJ7326878.1"/>
    <property type="molecule type" value="Genomic_DNA"/>
</dbReference>
<dbReference type="Pfam" id="PF13855">
    <property type="entry name" value="LRR_8"/>
    <property type="match status" value="1"/>
</dbReference>
<gene>
    <name evidence="16" type="ORF">JRQ81_016637</name>
</gene>
<evidence type="ECO:0000256" key="9">
    <source>
        <dbReference type="ARBA" id="ARBA00022989"/>
    </source>
</evidence>
<dbReference type="AlphaFoldDB" id="A0A9Q0XT96"/>